<organism evidence="11 12">
    <name type="scientific">Patulibacter brassicae</name>
    <dbReference type="NCBI Taxonomy" id="1705717"/>
    <lineage>
        <taxon>Bacteria</taxon>
        <taxon>Bacillati</taxon>
        <taxon>Actinomycetota</taxon>
        <taxon>Thermoleophilia</taxon>
        <taxon>Solirubrobacterales</taxon>
        <taxon>Patulibacteraceae</taxon>
        <taxon>Patulibacter</taxon>
    </lineage>
</organism>
<reference evidence="11 12" key="1">
    <citation type="submission" date="2023-11" db="EMBL/GenBank/DDBJ databases">
        <authorList>
            <person name="Xu M."/>
            <person name="Jiang T."/>
        </authorList>
    </citation>
    <scope>NUCLEOTIDE SEQUENCE [LARGE SCALE GENOMIC DNA]</scope>
    <source>
        <strain evidence="11 12">SD</strain>
    </source>
</reference>
<feature type="transmembrane region" description="Helical" evidence="10">
    <location>
        <begin position="272"/>
        <end position="292"/>
    </location>
</feature>
<accession>A0ABU4VL39</accession>
<feature type="transmembrane region" description="Helical" evidence="10">
    <location>
        <begin position="42"/>
        <end position="62"/>
    </location>
</feature>
<evidence type="ECO:0000256" key="5">
    <source>
        <dbReference type="ARBA" id="ARBA00022692"/>
    </source>
</evidence>
<dbReference type="InterPro" id="IPR003445">
    <property type="entry name" value="Cat_transpt"/>
</dbReference>
<evidence type="ECO:0000256" key="8">
    <source>
        <dbReference type="ARBA" id="ARBA00023136"/>
    </source>
</evidence>
<evidence type="ECO:0000313" key="11">
    <source>
        <dbReference type="EMBL" id="MDX8151490.1"/>
    </source>
</evidence>
<evidence type="ECO:0000256" key="1">
    <source>
        <dbReference type="ARBA" id="ARBA00004651"/>
    </source>
</evidence>
<gene>
    <name evidence="11" type="ORF">SK069_07810</name>
</gene>
<dbReference type="RefSeq" id="WP_319953646.1">
    <property type="nucleotide sequence ID" value="NZ_JAXAVX010000003.1"/>
</dbReference>
<proteinExistence type="inferred from homology"/>
<evidence type="ECO:0000256" key="7">
    <source>
        <dbReference type="ARBA" id="ARBA00023065"/>
    </source>
</evidence>
<name>A0ABU4VL39_9ACTN</name>
<protein>
    <submittedName>
        <fullName evidence="11">TrkH family potassium uptake protein</fullName>
    </submittedName>
</protein>
<dbReference type="Pfam" id="PF02386">
    <property type="entry name" value="TrkH"/>
    <property type="match status" value="1"/>
</dbReference>
<feature type="transmembrane region" description="Helical" evidence="10">
    <location>
        <begin position="169"/>
        <end position="190"/>
    </location>
</feature>
<evidence type="ECO:0000256" key="6">
    <source>
        <dbReference type="ARBA" id="ARBA00022989"/>
    </source>
</evidence>
<comment type="similarity">
    <text evidence="2">Belongs to the TrkH potassium transport family.</text>
</comment>
<evidence type="ECO:0000256" key="4">
    <source>
        <dbReference type="ARBA" id="ARBA00022475"/>
    </source>
</evidence>
<feature type="transmembrane region" description="Helical" evidence="10">
    <location>
        <begin position="68"/>
        <end position="86"/>
    </location>
</feature>
<feature type="transmembrane region" description="Helical" evidence="10">
    <location>
        <begin position="106"/>
        <end position="124"/>
    </location>
</feature>
<feature type="compositionally biased region" description="Basic residues" evidence="9">
    <location>
        <begin position="14"/>
        <end position="28"/>
    </location>
</feature>
<dbReference type="PANTHER" id="PTHR32024:SF2">
    <property type="entry name" value="TRK SYSTEM POTASSIUM UPTAKE PROTEIN TRKG-RELATED"/>
    <property type="match status" value="1"/>
</dbReference>
<comment type="caution">
    <text evidence="11">The sequence shown here is derived from an EMBL/GenBank/DDBJ whole genome shotgun (WGS) entry which is preliminary data.</text>
</comment>
<keyword evidence="12" id="KW-1185">Reference proteome</keyword>
<feature type="transmembrane region" description="Helical" evidence="10">
    <location>
        <begin position="486"/>
        <end position="509"/>
    </location>
</feature>
<dbReference type="PANTHER" id="PTHR32024">
    <property type="entry name" value="TRK SYSTEM POTASSIUM UPTAKE PROTEIN TRKG-RELATED"/>
    <property type="match status" value="1"/>
</dbReference>
<feature type="transmembrane region" description="Helical" evidence="10">
    <location>
        <begin position="220"/>
        <end position="240"/>
    </location>
</feature>
<keyword evidence="8 10" id="KW-0472">Membrane</keyword>
<feature type="transmembrane region" description="Helical" evidence="10">
    <location>
        <begin position="304"/>
        <end position="324"/>
    </location>
</feature>
<evidence type="ECO:0000313" key="12">
    <source>
        <dbReference type="Proteomes" id="UP001277761"/>
    </source>
</evidence>
<dbReference type="EMBL" id="JAXAVX010000003">
    <property type="protein sequence ID" value="MDX8151490.1"/>
    <property type="molecule type" value="Genomic_DNA"/>
</dbReference>
<evidence type="ECO:0000256" key="3">
    <source>
        <dbReference type="ARBA" id="ARBA00022448"/>
    </source>
</evidence>
<keyword evidence="4" id="KW-1003">Cell membrane</keyword>
<keyword evidence="5 10" id="KW-0812">Transmembrane</keyword>
<evidence type="ECO:0000256" key="2">
    <source>
        <dbReference type="ARBA" id="ARBA00009137"/>
    </source>
</evidence>
<keyword evidence="3" id="KW-0813">Transport</keyword>
<feature type="compositionally biased region" description="Basic and acidic residues" evidence="9">
    <location>
        <begin position="1"/>
        <end position="12"/>
    </location>
</feature>
<feature type="transmembrane region" description="Helical" evidence="10">
    <location>
        <begin position="422"/>
        <end position="441"/>
    </location>
</feature>
<feature type="transmembrane region" description="Helical" evidence="10">
    <location>
        <begin position="448"/>
        <end position="466"/>
    </location>
</feature>
<sequence>MSKGRDADEVARARTTRRRRTGRQRRRSAPIGSRFGPLTRRALTAGMVAMTAAGAICTATAVVGDGEAVGAFAITTGVALLAALLLRRTWAKRAMPTPTGRDGLMAAGLTWVVTSLFAAVPLLLSDATPRLAQAIFEGTSGITTTGATAIADVDGQAHAVLLWRSLTHWIGGIGIVVLLVAIAPAAGGAARRVLLGETSRATEETVAPQMRETARITAQLYLAATSIALLVLLAVGLTPWEAVNHAMSIVSSGGFSTRTASAGGFDSPPVEVAMLVLMIAAGVSYVVWWRLVLRRGLGQHAAELRAYLLFLVAMGVLLTVAATGKDAPHSVLAGLFTSASLVTGTGFTTQDPDTWGEEARLIVLIAMVSGGMVGSTTGGFKVRRWMTLFGGVRAEIQRQIAPQRIVVVRIGGKPVNEDTVRAAYGFMAVAFIALVGGAALLAANGFDLLSAFSGAAACLFNVGPALGELGGVESYAEVPDSGLLGLSFLMLLGRLELFTVLALFTRGLWRAR</sequence>
<feature type="transmembrane region" description="Helical" evidence="10">
    <location>
        <begin position="330"/>
        <end position="349"/>
    </location>
</feature>
<feature type="transmembrane region" description="Helical" evidence="10">
    <location>
        <begin position="361"/>
        <end position="380"/>
    </location>
</feature>
<keyword evidence="7" id="KW-0406">Ion transport</keyword>
<comment type="subcellular location">
    <subcellularLocation>
        <location evidence="1">Cell membrane</location>
        <topology evidence="1">Multi-pass membrane protein</topology>
    </subcellularLocation>
</comment>
<dbReference type="Proteomes" id="UP001277761">
    <property type="component" value="Unassembled WGS sequence"/>
</dbReference>
<feature type="region of interest" description="Disordered" evidence="9">
    <location>
        <begin position="1"/>
        <end position="35"/>
    </location>
</feature>
<evidence type="ECO:0000256" key="10">
    <source>
        <dbReference type="SAM" id="Phobius"/>
    </source>
</evidence>
<evidence type="ECO:0000256" key="9">
    <source>
        <dbReference type="SAM" id="MobiDB-lite"/>
    </source>
</evidence>
<keyword evidence="6 10" id="KW-1133">Transmembrane helix</keyword>